<dbReference type="ESTHER" id="naegr-d2v1m1">
    <property type="family name" value="Cholinesterase-like"/>
</dbReference>
<protein>
    <recommendedName>
        <fullName evidence="3">Carboxylic ester hydrolase</fullName>
        <ecNumber evidence="3">3.1.1.-</ecNumber>
    </recommendedName>
</protein>
<comment type="similarity">
    <text evidence="1 3">Belongs to the type-B carboxylesterase/lipase family.</text>
</comment>
<dbReference type="AlphaFoldDB" id="D2V1M1"/>
<dbReference type="OMA" id="PFTINHK"/>
<dbReference type="GO" id="GO:0016787">
    <property type="term" value="F:hydrolase activity"/>
    <property type="evidence" value="ECO:0007669"/>
    <property type="project" value="UniProtKB-KW"/>
</dbReference>
<dbReference type="STRING" id="5762.D2V1M1"/>
<reference evidence="5 6" key="1">
    <citation type="journal article" date="2010" name="Cell">
        <title>The genome of Naegleria gruberi illuminates early eukaryotic versatility.</title>
        <authorList>
            <person name="Fritz-Laylin L.K."/>
            <person name="Prochnik S.E."/>
            <person name="Ginger M.L."/>
            <person name="Dacks J.B."/>
            <person name="Carpenter M.L."/>
            <person name="Field M.C."/>
            <person name="Kuo A."/>
            <person name="Paredez A."/>
            <person name="Chapman J."/>
            <person name="Pham J."/>
            <person name="Shu S."/>
            <person name="Neupane R."/>
            <person name="Cipriano M."/>
            <person name="Mancuso J."/>
            <person name="Tu H."/>
            <person name="Salamov A."/>
            <person name="Lindquist E."/>
            <person name="Shapiro H."/>
            <person name="Lucas S."/>
            <person name="Grigoriev I.V."/>
            <person name="Cande W.Z."/>
            <person name="Fulton C."/>
            <person name="Rokhsar D.S."/>
            <person name="Dawson S.C."/>
        </authorList>
    </citation>
    <scope>NUCLEOTIDE SEQUENCE [LARGE SCALE GENOMIC DNA]</scope>
    <source>
        <strain evidence="5 6">NEG-M</strain>
    </source>
</reference>
<dbReference type="RefSeq" id="XP_002682079.1">
    <property type="nucleotide sequence ID" value="XM_002682033.1"/>
</dbReference>
<keyword evidence="2 3" id="KW-0378">Hydrolase</keyword>
<dbReference type="SUPFAM" id="SSF53474">
    <property type="entry name" value="alpha/beta-Hydrolases"/>
    <property type="match status" value="1"/>
</dbReference>
<sequence>MQITQSQPQVCHTNLLTFEYYHQLACPQRCELPPLTCPSTQSEDCLFIDLFTPRIDTIRDQLVPVYVFLPGGHFEQGGPDVILYDGTYIANKTNIIIIVGSYRLGALGWLVNSKAGMEGNYGFTDQLQLLQWIQNNIAAFGGDPKQVTIGGQSAGASSTTAHLVSPASKGLFSKVIIESNPLVLPMRMIDDATENLGKPFAKQVGCEVNDFECFQNLSIEKILEGQYFMDTYKNLSIPLETFLPWAPTVSKGGLIPYQTFEAIEKGLYHKVPIMIGNVREEALLFIYMGIHNKLNTVEYLALIMDIFGVEDGVRILDWYRPLLDGDKRPITSVLGTDYIFLCPLRKILSQISQQNPQLPIYNYIFDHVLSFDAWGPRYNYCVGHVCHGAELPFVFHSIGTTFMPDMHFNPEEERLSASMVEYITNFVKFGNPNQGKNTTNLIQWPKFSADNRQTLFFQTPANQIVTDFHKKYCDELDFIGYDHGWFNQQRDKNTKTKLN</sequence>
<feature type="domain" description="Carboxylesterase type B" evidence="4">
    <location>
        <begin position="22"/>
        <end position="473"/>
    </location>
</feature>
<dbReference type="PROSITE" id="PS00122">
    <property type="entry name" value="CARBOXYLESTERASE_B_1"/>
    <property type="match status" value="1"/>
</dbReference>
<evidence type="ECO:0000313" key="6">
    <source>
        <dbReference type="Proteomes" id="UP000006671"/>
    </source>
</evidence>
<evidence type="ECO:0000259" key="4">
    <source>
        <dbReference type="Pfam" id="PF00135"/>
    </source>
</evidence>
<dbReference type="EC" id="3.1.1.-" evidence="3"/>
<dbReference type="PROSITE" id="PS00941">
    <property type="entry name" value="CARBOXYLESTERASE_B_2"/>
    <property type="match status" value="1"/>
</dbReference>
<dbReference type="InterPro" id="IPR019826">
    <property type="entry name" value="Carboxylesterase_B_AS"/>
</dbReference>
<dbReference type="InterPro" id="IPR019819">
    <property type="entry name" value="Carboxylesterase_B_CS"/>
</dbReference>
<dbReference type="eggNOG" id="KOG4389">
    <property type="taxonomic scope" value="Eukaryota"/>
</dbReference>
<proteinExistence type="inferred from homology"/>
<dbReference type="KEGG" id="ngr:NAEGRDRAFT_30355"/>
<dbReference type="PANTHER" id="PTHR45570:SF1">
    <property type="entry name" value="CARBOXYLIC ESTER HYDROLASE"/>
    <property type="match status" value="1"/>
</dbReference>
<dbReference type="OrthoDB" id="408631at2759"/>
<gene>
    <name evidence="5" type="ORF">NAEGRDRAFT_30355</name>
</gene>
<keyword evidence="6" id="KW-1185">Reference proteome</keyword>
<dbReference type="PANTHER" id="PTHR45570">
    <property type="entry name" value="CARBOXYLIC ESTER HYDROLASE"/>
    <property type="match status" value="1"/>
</dbReference>
<dbReference type="Pfam" id="PF00135">
    <property type="entry name" value="COesterase"/>
    <property type="match status" value="1"/>
</dbReference>
<evidence type="ECO:0000256" key="1">
    <source>
        <dbReference type="ARBA" id="ARBA00005964"/>
    </source>
</evidence>
<dbReference type="InterPro" id="IPR002018">
    <property type="entry name" value="CarbesteraseB"/>
</dbReference>
<accession>D2V1M1</accession>
<dbReference type="InterPro" id="IPR029058">
    <property type="entry name" value="AB_hydrolase_fold"/>
</dbReference>
<organism evidence="6">
    <name type="scientific">Naegleria gruberi</name>
    <name type="common">Amoeba</name>
    <dbReference type="NCBI Taxonomy" id="5762"/>
    <lineage>
        <taxon>Eukaryota</taxon>
        <taxon>Discoba</taxon>
        <taxon>Heterolobosea</taxon>
        <taxon>Tetramitia</taxon>
        <taxon>Eutetramitia</taxon>
        <taxon>Vahlkampfiidae</taxon>
        <taxon>Naegleria</taxon>
    </lineage>
</organism>
<dbReference type="GeneID" id="8855187"/>
<name>D2V1M1_NAEGR</name>
<dbReference type="Proteomes" id="UP000006671">
    <property type="component" value="Unassembled WGS sequence"/>
</dbReference>
<dbReference type="Gene3D" id="3.40.50.1820">
    <property type="entry name" value="alpha/beta hydrolase"/>
    <property type="match status" value="1"/>
</dbReference>
<dbReference type="VEuPathDB" id="AmoebaDB:NAEGRDRAFT_30355"/>
<evidence type="ECO:0000313" key="5">
    <source>
        <dbReference type="EMBL" id="EFC49335.1"/>
    </source>
</evidence>
<evidence type="ECO:0000256" key="3">
    <source>
        <dbReference type="RuleBase" id="RU361235"/>
    </source>
</evidence>
<dbReference type="EMBL" id="GG738848">
    <property type="protein sequence ID" value="EFC49335.1"/>
    <property type="molecule type" value="Genomic_DNA"/>
</dbReference>
<evidence type="ECO:0000256" key="2">
    <source>
        <dbReference type="ARBA" id="ARBA00022801"/>
    </source>
</evidence>
<dbReference type="InParanoid" id="D2V1M1"/>